<dbReference type="AlphaFoldDB" id="A0A9W7CEF1"/>
<dbReference type="Pfam" id="PF13306">
    <property type="entry name" value="LRR_5"/>
    <property type="match status" value="2"/>
</dbReference>
<dbReference type="PANTHER" id="PTHR45661:SF3">
    <property type="entry name" value="IG-LIKE DOMAIN-CONTAINING PROTEIN"/>
    <property type="match status" value="1"/>
</dbReference>
<dbReference type="Gene3D" id="3.80.10.10">
    <property type="entry name" value="Ribonuclease Inhibitor"/>
    <property type="match status" value="2"/>
</dbReference>
<comment type="caution">
    <text evidence="2">The sequence shown here is derived from an EMBL/GenBank/DDBJ whole genome shotgun (WGS) entry which is preliminary data.</text>
</comment>
<gene>
    <name evidence="2" type="ORF">TrLO_g2226</name>
</gene>
<dbReference type="InterPro" id="IPR026906">
    <property type="entry name" value="LRR_5"/>
</dbReference>
<name>A0A9W7CEF1_9STRA</name>
<accession>A0A9W7CEF1</accession>
<evidence type="ECO:0000313" key="2">
    <source>
        <dbReference type="EMBL" id="GMI05062.1"/>
    </source>
</evidence>
<dbReference type="InterPro" id="IPR036361">
    <property type="entry name" value="SAP_dom_sf"/>
</dbReference>
<evidence type="ECO:0000313" key="3">
    <source>
        <dbReference type="Proteomes" id="UP001165122"/>
    </source>
</evidence>
<keyword evidence="3" id="KW-1185">Reference proteome</keyword>
<feature type="region of interest" description="Disordered" evidence="1">
    <location>
        <begin position="1"/>
        <end position="38"/>
    </location>
</feature>
<dbReference type="EMBL" id="BRXW01000081">
    <property type="protein sequence ID" value="GMI05062.1"/>
    <property type="molecule type" value="Genomic_DNA"/>
</dbReference>
<dbReference type="Proteomes" id="UP001165122">
    <property type="component" value="Unassembled WGS sequence"/>
</dbReference>
<dbReference type="InterPro" id="IPR032675">
    <property type="entry name" value="LRR_dom_sf"/>
</dbReference>
<dbReference type="InterPro" id="IPR053139">
    <property type="entry name" value="Surface_bspA-like"/>
</dbReference>
<feature type="compositionally biased region" description="Polar residues" evidence="1">
    <location>
        <begin position="28"/>
        <end position="38"/>
    </location>
</feature>
<dbReference type="PANTHER" id="PTHR45661">
    <property type="entry name" value="SURFACE ANTIGEN"/>
    <property type="match status" value="1"/>
</dbReference>
<reference evidence="3" key="1">
    <citation type="journal article" date="2023" name="Commun. Biol.">
        <title>Genome analysis of Parmales, the sister group of diatoms, reveals the evolutionary specialization of diatoms from phago-mixotrophs to photoautotrophs.</title>
        <authorList>
            <person name="Ban H."/>
            <person name="Sato S."/>
            <person name="Yoshikawa S."/>
            <person name="Yamada K."/>
            <person name="Nakamura Y."/>
            <person name="Ichinomiya M."/>
            <person name="Sato N."/>
            <person name="Blanc-Mathieu R."/>
            <person name="Endo H."/>
            <person name="Kuwata A."/>
            <person name="Ogata H."/>
        </authorList>
    </citation>
    <scope>NUCLEOTIDE SEQUENCE [LARGE SCALE GENOMIC DNA]</scope>
    <source>
        <strain evidence="3">NIES 3700</strain>
    </source>
</reference>
<organism evidence="2 3">
    <name type="scientific">Triparma laevis f. longispina</name>
    <dbReference type="NCBI Taxonomy" id="1714387"/>
    <lineage>
        <taxon>Eukaryota</taxon>
        <taxon>Sar</taxon>
        <taxon>Stramenopiles</taxon>
        <taxon>Ochrophyta</taxon>
        <taxon>Bolidophyceae</taxon>
        <taxon>Parmales</taxon>
        <taxon>Triparmaceae</taxon>
        <taxon>Triparma</taxon>
    </lineage>
</organism>
<proteinExistence type="predicted"/>
<protein>
    <submittedName>
        <fullName evidence="2">Uncharacterized protein</fullName>
    </submittedName>
</protein>
<dbReference type="Gene3D" id="1.10.720.30">
    <property type="entry name" value="SAP domain"/>
    <property type="match status" value="1"/>
</dbReference>
<dbReference type="OrthoDB" id="6022531at2759"/>
<evidence type="ECO:0000256" key="1">
    <source>
        <dbReference type="SAM" id="MobiDB-lite"/>
    </source>
</evidence>
<dbReference type="SUPFAM" id="SSF52058">
    <property type="entry name" value="L domain-like"/>
    <property type="match status" value="1"/>
</dbReference>
<sequence>MSKANRKPKSQESPVASRKRRAKDVPKNSVQKTPSTISTKTVSALKSDLDTLGVSYPKRAKRSTLLSLLQPYLLPSSPPPSSSTPAPTCDFISTSDFRRYLLPFLHTSTLLSIKSTCKAYSTVIDDFISPKILNGSMIVHSGKDISFFNHVVEDRRGGRFGVNLDRVVFLLNVTKVGDHACAFARNLVVVDIPEGVKSIGELAFGHCTNLTTVSFPRTLTTIGKHAFNSCGSLEIVDLLHTNLQEIGPAAFIYCKELKTMTIPTSLRTPTVKSDKVFLYCTKLVPSSIRVDVELNAYTNSKTTTSKIIDYLRSKTSSSSYEFRKSDYFRKHLLVDYLTGFDFMSLLVVNKSWSHTLNSSISDSITAKNLMIHSGHDFPSSFRDDYKPLLATKIIFILNTTQIGKYSCSHTSNLVRIDIPEGIEIIRPWAFYKSYKLTTINFPQTLKHIGERAFQRSLNLHQVDLSNTQVQEIGKNAFSDSPNLKVVNLPDTVKRIGESCFGKLVPNGVNDVKDIISYLNKL</sequence>